<proteinExistence type="predicted"/>
<feature type="region of interest" description="Disordered" evidence="1">
    <location>
        <begin position="254"/>
        <end position="273"/>
    </location>
</feature>
<name>Q3JNZ8_BURP1</name>
<accession>Q3JNZ8</accession>
<organism evidence="2 3">
    <name type="scientific">Burkholderia pseudomallei (strain 1710b)</name>
    <dbReference type="NCBI Taxonomy" id="320372"/>
    <lineage>
        <taxon>Bacteria</taxon>
        <taxon>Pseudomonadati</taxon>
        <taxon>Pseudomonadota</taxon>
        <taxon>Betaproteobacteria</taxon>
        <taxon>Burkholderiales</taxon>
        <taxon>Burkholderiaceae</taxon>
        <taxon>Burkholderia</taxon>
        <taxon>pseudomallei group</taxon>
    </lineage>
</organism>
<gene>
    <name evidence="2" type="ordered locus">BURPS1710b_3335</name>
</gene>
<feature type="region of interest" description="Disordered" evidence="1">
    <location>
        <begin position="1"/>
        <end position="22"/>
    </location>
</feature>
<evidence type="ECO:0000313" key="2">
    <source>
        <dbReference type="EMBL" id="ABA47973.1"/>
    </source>
</evidence>
<reference evidence="2 3" key="1">
    <citation type="submission" date="2005-09" db="EMBL/GenBank/DDBJ databases">
        <authorList>
            <person name="Woods D.E."/>
            <person name="Nierman W.C."/>
        </authorList>
    </citation>
    <scope>NUCLEOTIDE SEQUENCE [LARGE SCALE GENOMIC DNA]</scope>
    <source>
        <strain evidence="2 3">1710b</strain>
    </source>
</reference>
<evidence type="ECO:0000313" key="3">
    <source>
        <dbReference type="Proteomes" id="UP000002700"/>
    </source>
</evidence>
<dbReference type="Proteomes" id="UP000002700">
    <property type="component" value="Chromosome I"/>
</dbReference>
<dbReference type="EnsemblBacteria" id="ABA47973">
    <property type="protein sequence ID" value="ABA47973"/>
    <property type="gene ID" value="BURPS1710b_3335"/>
</dbReference>
<protein>
    <submittedName>
        <fullName evidence="2">Uncharacterized protein</fullName>
    </submittedName>
</protein>
<dbReference type="KEGG" id="bpm:BURPS1710b_3335"/>
<evidence type="ECO:0000256" key="1">
    <source>
        <dbReference type="SAM" id="MobiDB-lite"/>
    </source>
</evidence>
<dbReference type="EMBL" id="CP000124">
    <property type="protein sequence ID" value="ABA47973.1"/>
    <property type="molecule type" value="Genomic_DNA"/>
</dbReference>
<dbReference type="HOGENOM" id="CLU_496815_0_0_4"/>
<sequence length="537" mass="59630">MQSCARENAGNPRDMGDSRELSAPRCGNAALRRGAAHRHVVEPQRRLADADGHALAFLAAHADARVEPHVVADHAHVLERFRAAADQRRALDRIRDLAVLDHVCLGRREHELAVRDVDLAAAEVHRVQAVLDRFDDLPRVLVAVEHVGVGHPRHRQRRVRFAPRVAGDGHLHQPRVQRVLDVALQDAVLDERRALRRVALVVDVQRSAAVRQRAVVDDGHALGRDLLADAARERRRALAVEVALEPVADRLVQQHAGPARAEHDRHRARGRRARVEVDERGVHRVVDVAREHVVGEVAVVEAAAAAARADLAPAVVLGDHRHRHAHERADVRRERAVAARDEHDVVFAGEPRHHLLDARVAAARHLLDALEQLHLRGRVERGERIGGQIQVAPRDALQRRRRADLLLAAARGRDRLRRDGRLADRLGRQVVRVRERGALAGDRAHADALVDAEAARLDDAFLEAPRFAAGGLEVQIRVVDAMREDIGERAREKGFVEAVRREQDVLREREVAGALKEVPLGDAGFDDVHADSGILKF</sequence>
<dbReference type="AlphaFoldDB" id="Q3JNZ8"/>